<dbReference type="Proteomes" id="UP000030755">
    <property type="component" value="Unassembled WGS sequence"/>
</dbReference>
<dbReference type="Gene3D" id="3.40.50.300">
    <property type="entry name" value="P-loop containing nucleotide triphosphate hydrolases"/>
    <property type="match status" value="2"/>
</dbReference>
<dbReference type="HOGENOM" id="CLU_003041_26_2_1"/>
<evidence type="ECO:0000259" key="14">
    <source>
        <dbReference type="PROSITE" id="PS51195"/>
    </source>
</evidence>
<evidence type="ECO:0000256" key="3">
    <source>
        <dbReference type="ARBA" id="ARBA00022552"/>
    </source>
</evidence>
<feature type="region of interest" description="Disordered" evidence="11">
    <location>
        <begin position="103"/>
        <end position="130"/>
    </location>
</feature>
<feature type="compositionally biased region" description="Polar residues" evidence="11">
    <location>
        <begin position="61"/>
        <end position="74"/>
    </location>
</feature>
<evidence type="ECO:0000256" key="8">
    <source>
        <dbReference type="ARBA" id="ARBA00022884"/>
    </source>
</evidence>
<keyword evidence="16" id="KW-1185">Reference proteome</keyword>
<evidence type="ECO:0000256" key="10">
    <source>
        <dbReference type="RuleBase" id="RU365068"/>
    </source>
</evidence>
<dbReference type="PROSITE" id="PS51195">
    <property type="entry name" value="Q_MOTIF"/>
    <property type="match status" value="1"/>
</dbReference>
<comment type="function">
    <text evidence="10">RNA helicase.</text>
</comment>
<comment type="subcellular location">
    <subcellularLocation>
        <location evidence="1">Nucleus</location>
        <location evidence="1">Nucleolus</location>
    </subcellularLocation>
</comment>
<dbReference type="OMA" id="AVHIKAD"/>
<keyword evidence="2" id="KW-0690">Ribosome biogenesis</keyword>
<dbReference type="Pfam" id="PF00271">
    <property type="entry name" value="Helicase_C"/>
    <property type="match status" value="1"/>
</dbReference>
<dbReference type="EC" id="3.6.4.13" evidence="10"/>
<dbReference type="InterPro" id="IPR014014">
    <property type="entry name" value="RNA_helicase_DEAD_Q_motif"/>
</dbReference>
<dbReference type="GO" id="GO:0005524">
    <property type="term" value="F:ATP binding"/>
    <property type="evidence" value="ECO:0007669"/>
    <property type="project" value="UniProtKB-UniRule"/>
</dbReference>
<keyword evidence="3" id="KW-0698">rRNA processing</keyword>
<feature type="domain" description="DEAD-box RNA helicase Q" evidence="14">
    <location>
        <begin position="183"/>
        <end position="211"/>
    </location>
</feature>
<dbReference type="PROSITE" id="PS51192">
    <property type="entry name" value="HELICASE_ATP_BIND_1"/>
    <property type="match status" value="1"/>
</dbReference>
<keyword evidence="8 10" id="KW-0694">RNA-binding</keyword>
<dbReference type="SMART" id="SM00487">
    <property type="entry name" value="DEXDc"/>
    <property type="match status" value="1"/>
</dbReference>
<dbReference type="CDD" id="cd18787">
    <property type="entry name" value="SF2_C_DEAD"/>
    <property type="match status" value="1"/>
</dbReference>
<feature type="domain" description="Helicase ATP-binding" evidence="12">
    <location>
        <begin position="216"/>
        <end position="412"/>
    </location>
</feature>
<dbReference type="AlphaFoldDB" id="A0A075APV5"/>
<feature type="domain" description="Helicase C-terminal" evidence="13">
    <location>
        <begin position="440"/>
        <end position="641"/>
    </location>
</feature>
<dbReference type="SUPFAM" id="SSF52540">
    <property type="entry name" value="P-loop containing nucleoside triphosphate hydrolases"/>
    <property type="match status" value="2"/>
</dbReference>
<dbReference type="SMART" id="SM01178">
    <property type="entry name" value="DUF4217"/>
    <property type="match status" value="1"/>
</dbReference>
<dbReference type="Pfam" id="PF13959">
    <property type="entry name" value="CTE_SPB4"/>
    <property type="match status" value="1"/>
</dbReference>
<dbReference type="SMART" id="SM00490">
    <property type="entry name" value="HELICc"/>
    <property type="match status" value="1"/>
</dbReference>
<dbReference type="GO" id="GO:0003723">
    <property type="term" value="F:RNA binding"/>
    <property type="evidence" value="ECO:0007669"/>
    <property type="project" value="UniProtKB-UniRule"/>
</dbReference>
<dbReference type="InterPro" id="IPR027417">
    <property type="entry name" value="P-loop_NTPase"/>
</dbReference>
<comment type="catalytic activity">
    <reaction evidence="10">
        <text>ATP + H2O = ADP + phosphate + H(+)</text>
        <dbReference type="Rhea" id="RHEA:13065"/>
        <dbReference type="ChEBI" id="CHEBI:15377"/>
        <dbReference type="ChEBI" id="CHEBI:15378"/>
        <dbReference type="ChEBI" id="CHEBI:30616"/>
        <dbReference type="ChEBI" id="CHEBI:43474"/>
        <dbReference type="ChEBI" id="CHEBI:456216"/>
        <dbReference type="EC" id="3.6.4.13"/>
    </reaction>
</comment>
<dbReference type="STRING" id="988480.A0A075APV5"/>
<dbReference type="PROSITE" id="PS51194">
    <property type="entry name" value="HELICASE_CTER"/>
    <property type="match status" value="1"/>
</dbReference>
<evidence type="ECO:0000256" key="4">
    <source>
        <dbReference type="ARBA" id="ARBA00022741"/>
    </source>
</evidence>
<dbReference type="GO" id="GO:0003724">
    <property type="term" value="F:RNA helicase activity"/>
    <property type="evidence" value="ECO:0007669"/>
    <property type="project" value="UniProtKB-EC"/>
</dbReference>
<organism evidence="15 16">
    <name type="scientific">Rozella allomycis (strain CSF55)</name>
    <dbReference type="NCBI Taxonomy" id="988480"/>
    <lineage>
        <taxon>Eukaryota</taxon>
        <taxon>Fungi</taxon>
        <taxon>Fungi incertae sedis</taxon>
        <taxon>Cryptomycota</taxon>
        <taxon>Cryptomycota incertae sedis</taxon>
        <taxon>Rozella</taxon>
    </lineage>
</organism>
<dbReference type="InterPro" id="IPR014001">
    <property type="entry name" value="Helicase_ATP-bd"/>
</dbReference>
<dbReference type="Pfam" id="PF00270">
    <property type="entry name" value="DEAD"/>
    <property type="match status" value="1"/>
</dbReference>
<name>A0A075APV5_ROZAC</name>
<evidence type="ECO:0000256" key="11">
    <source>
        <dbReference type="SAM" id="MobiDB-lite"/>
    </source>
</evidence>
<evidence type="ECO:0000313" key="16">
    <source>
        <dbReference type="Proteomes" id="UP000030755"/>
    </source>
</evidence>
<dbReference type="InterPro" id="IPR025313">
    <property type="entry name" value="SPB4-like_CTE"/>
</dbReference>
<evidence type="ECO:0000259" key="13">
    <source>
        <dbReference type="PROSITE" id="PS51194"/>
    </source>
</evidence>
<proteinExistence type="inferred from homology"/>
<dbReference type="InterPro" id="IPR001650">
    <property type="entry name" value="Helicase_C-like"/>
</dbReference>
<evidence type="ECO:0000259" key="12">
    <source>
        <dbReference type="PROSITE" id="PS51192"/>
    </source>
</evidence>
<feature type="compositionally biased region" description="Basic residues" evidence="11">
    <location>
        <begin position="103"/>
        <end position="117"/>
    </location>
</feature>
<evidence type="ECO:0000313" key="15">
    <source>
        <dbReference type="EMBL" id="EPZ32206.1"/>
    </source>
</evidence>
<accession>A0A075APV5</accession>
<reference evidence="15 16" key="1">
    <citation type="journal article" date="2013" name="Curr. Biol.">
        <title>Shared signatures of parasitism and phylogenomics unite Cryptomycota and microsporidia.</title>
        <authorList>
            <person name="James T.Y."/>
            <person name="Pelin A."/>
            <person name="Bonen L."/>
            <person name="Ahrendt S."/>
            <person name="Sain D."/>
            <person name="Corradi N."/>
            <person name="Stajich J.E."/>
        </authorList>
    </citation>
    <scope>NUCLEOTIDE SEQUENCE [LARGE SCALE GENOMIC DNA]</scope>
    <source>
        <strain evidence="15 16">CSF55</strain>
    </source>
</reference>
<protein>
    <recommendedName>
        <fullName evidence="10">ATP-dependent RNA helicase</fullName>
        <ecNumber evidence="10">3.6.4.13</ecNumber>
    </recommendedName>
</protein>
<dbReference type="GO" id="GO:0005730">
    <property type="term" value="C:nucleolus"/>
    <property type="evidence" value="ECO:0007669"/>
    <property type="project" value="UniProtKB-SubCell"/>
</dbReference>
<feature type="region of interest" description="Disordered" evidence="11">
    <location>
        <begin position="16"/>
        <end position="74"/>
    </location>
</feature>
<evidence type="ECO:0000256" key="6">
    <source>
        <dbReference type="ARBA" id="ARBA00022806"/>
    </source>
</evidence>
<feature type="short sequence motif" description="Q motif" evidence="9">
    <location>
        <begin position="183"/>
        <end position="211"/>
    </location>
</feature>
<dbReference type="GO" id="GO:0006364">
    <property type="term" value="P:rRNA processing"/>
    <property type="evidence" value="ECO:0007669"/>
    <property type="project" value="UniProtKB-KW"/>
</dbReference>
<gene>
    <name evidence="15" type="ORF">O9G_002558</name>
</gene>
<comment type="similarity">
    <text evidence="10">Belongs to the DEAD box helicase family.</text>
</comment>
<evidence type="ECO:0000256" key="7">
    <source>
        <dbReference type="ARBA" id="ARBA00022840"/>
    </source>
</evidence>
<comment type="domain">
    <text evidence="10">The Q motif is unique to and characteristic of the DEAD box family of RNA helicases and controls ATP binding and hydrolysis.</text>
</comment>
<dbReference type="OrthoDB" id="422663at2759"/>
<dbReference type="GO" id="GO:0016787">
    <property type="term" value="F:hydrolase activity"/>
    <property type="evidence" value="ECO:0007669"/>
    <property type="project" value="UniProtKB-KW"/>
</dbReference>
<keyword evidence="5 10" id="KW-0378">Hydrolase</keyword>
<evidence type="ECO:0000256" key="1">
    <source>
        <dbReference type="ARBA" id="ARBA00004604"/>
    </source>
</evidence>
<sequence>MSFLLNIVQDDSVKKKKKVTWKQRVEANRKKKSKRTYAKEKSDRQNFLENLQKDKAEQLKKNNPSDMATIKNTEPSKVSNKDIVLIDKMKSPSTSTKELLLKLKNKSKGSKPVKRKLEKTGDNEDDISEPELQIKRAKRPATGNSKLSTKQVPQEKTIDRIELITTERKSQEYSQDIFGNEELSFEGLGLLPSVIEKLDKNSISKPTIIQSKTIGCLLEQPERDLCMQSMTGSGKTLAFLLPVIQRCLLLAESLKVQNTNIRDLGTLAIVLTPTRELAQQIYSVLEKLLSGPLQVSDECRVTLVPGVIVGGDKRKSEKARLRKGIHILVATPGRLLDHLQTTSSFDSKFIQTLILDETDRLMDMGFEKKVKEILELLKNKSEKTFQVILCSATLPEKVSSLAGETLKNPVTIHGQLQEEGKIVIPSNLIQKCVVVPTKLRFLALYSLLEKHIKLNMIHNKEPFKAIVFLACKDSVEFYHTLLTFFKRESLKDAESDDESDSEDEEQLEDGKLTAAKSTSAILSNFPIFRLHGSMEQIDRSNIFKEYSKSQNGILFCTDVAARGLDWNASTLVNMIVQFDAPCDVKDFVHRIGRTARLNNRGEAVLFMQPSEIGYVEVLKEMGMEFISEECDVLLSRIGDENAQIKLQYQYEQFVEEKMVKMARTALMSYLKAYSTHPQSEKAYFHVKNLHLGHVAKSFGLKEKPIESKKYLSGAAKRKEEAEAAKKRGRVMRQKINPASEFAAF</sequence>
<keyword evidence="6 10" id="KW-0347">Helicase</keyword>
<evidence type="ECO:0000256" key="5">
    <source>
        <dbReference type="ARBA" id="ARBA00022801"/>
    </source>
</evidence>
<keyword evidence="4 10" id="KW-0547">Nucleotide-binding</keyword>
<dbReference type="EMBL" id="KE561167">
    <property type="protein sequence ID" value="EPZ32206.1"/>
    <property type="molecule type" value="Genomic_DNA"/>
</dbReference>
<keyword evidence="7 10" id="KW-0067">ATP-binding</keyword>
<dbReference type="InterPro" id="IPR011545">
    <property type="entry name" value="DEAD/DEAH_box_helicase_dom"/>
</dbReference>
<feature type="compositionally biased region" description="Basic and acidic residues" evidence="11">
    <location>
        <begin position="37"/>
        <end position="60"/>
    </location>
</feature>
<evidence type="ECO:0000256" key="2">
    <source>
        <dbReference type="ARBA" id="ARBA00022517"/>
    </source>
</evidence>
<dbReference type="PANTHER" id="PTHR24031">
    <property type="entry name" value="RNA HELICASE"/>
    <property type="match status" value="1"/>
</dbReference>
<evidence type="ECO:0000256" key="9">
    <source>
        <dbReference type="PROSITE-ProRule" id="PRU00552"/>
    </source>
</evidence>